<dbReference type="AlphaFoldDB" id="A0AAE0ECU4"/>
<evidence type="ECO:0000313" key="1">
    <source>
        <dbReference type="EMBL" id="KAK3223404.1"/>
    </source>
</evidence>
<name>A0AAE0ECU4_9ROSI</name>
<organism evidence="1 2">
    <name type="scientific">Dipteronia sinensis</name>
    <dbReference type="NCBI Taxonomy" id="43782"/>
    <lineage>
        <taxon>Eukaryota</taxon>
        <taxon>Viridiplantae</taxon>
        <taxon>Streptophyta</taxon>
        <taxon>Embryophyta</taxon>
        <taxon>Tracheophyta</taxon>
        <taxon>Spermatophyta</taxon>
        <taxon>Magnoliopsida</taxon>
        <taxon>eudicotyledons</taxon>
        <taxon>Gunneridae</taxon>
        <taxon>Pentapetalae</taxon>
        <taxon>rosids</taxon>
        <taxon>malvids</taxon>
        <taxon>Sapindales</taxon>
        <taxon>Sapindaceae</taxon>
        <taxon>Hippocastanoideae</taxon>
        <taxon>Acereae</taxon>
        <taxon>Dipteronia</taxon>
    </lineage>
</organism>
<comment type="caution">
    <text evidence="1">The sequence shown here is derived from an EMBL/GenBank/DDBJ whole genome shotgun (WGS) entry which is preliminary data.</text>
</comment>
<protein>
    <recommendedName>
        <fullName evidence="3">DUF4283 domain-containing protein</fullName>
    </recommendedName>
</protein>
<dbReference type="PANTHER" id="PTHR34427:SF5">
    <property type="entry name" value="DUF4283 DOMAIN-CONTAINING PROTEIN"/>
    <property type="match status" value="1"/>
</dbReference>
<keyword evidence="2" id="KW-1185">Reference proteome</keyword>
<proteinExistence type="predicted"/>
<dbReference type="PANTHER" id="PTHR34427">
    <property type="entry name" value="DUF4283 DOMAIN PROTEIN"/>
    <property type="match status" value="1"/>
</dbReference>
<evidence type="ECO:0008006" key="3">
    <source>
        <dbReference type="Google" id="ProtNLM"/>
    </source>
</evidence>
<dbReference type="Proteomes" id="UP001281410">
    <property type="component" value="Unassembled WGS sequence"/>
</dbReference>
<dbReference type="EMBL" id="JANJYJ010000003">
    <property type="protein sequence ID" value="KAK3223404.1"/>
    <property type="molecule type" value="Genomic_DNA"/>
</dbReference>
<evidence type="ECO:0000313" key="2">
    <source>
        <dbReference type="Proteomes" id="UP001281410"/>
    </source>
</evidence>
<accession>A0AAE0ECU4</accession>
<gene>
    <name evidence="1" type="ORF">Dsin_010429</name>
</gene>
<reference evidence="1" key="1">
    <citation type="journal article" date="2023" name="Plant J.">
        <title>Genome sequences and population genomics provide insights into the demographic history, inbreeding, and mutation load of two 'living fossil' tree species of Dipteronia.</title>
        <authorList>
            <person name="Feng Y."/>
            <person name="Comes H.P."/>
            <person name="Chen J."/>
            <person name="Zhu S."/>
            <person name="Lu R."/>
            <person name="Zhang X."/>
            <person name="Li P."/>
            <person name="Qiu J."/>
            <person name="Olsen K.M."/>
            <person name="Qiu Y."/>
        </authorList>
    </citation>
    <scope>NUCLEOTIDE SEQUENCE</scope>
    <source>
        <strain evidence="1">NBL</strain>
    </source>
</reference>
<sequence length="496" mass="56151">MRGKRYLGIGFNKGAEKSDEKHESFSPGPSFAKVVRRTQKVNVNKGSEEKVEEVKWDVGMKDERWLKFCAVGVLKVFSDMSPVIKRLGNITTSTFYLGDKNILWLFQSIKDREVFVRNRFLWEDCFSSVGGWSMAVTPQSRMSWVEFRGIPLHCWCEDFFMRLGWALGEPLLVEEDTLKRRRLDRAMVLVLMPYSVRCPEKIKVVIGNRPFSVLSMEDQAPVNFTWLSRWLGLVKDDSADFLNVGAEKEKVHSCFENEPLLALQDSDGNKVGEGTGGNFLSNHSSLERLAEDYQVGQTRNVIGREKEKVVYCQNERYEEDGIVGSGQLIGGNFAVDLGCGLAHVEASRKGFAKVLTGLQGPILLEPDDNEEAHFLEEVEALAENVVINNGGMLKSASNGKFGKISSLSLKSHCMKTRSSSVHDKIQYQIREFKNKVGWSLEEEIVKVLEKGMALGFDFNGKKKELLEIINSRKKENDTRFHDLVKNLVHKFRSSVS</sequence>